<evidence type="ECO:0000313" key="4">
    <source>
        <dbReference type="Proteomes" id="UP000199614"/>
    </source>
</evidence>
<dbReference type="EMBL" id="FOUY01000003">
    <property type="protein sequence ID" value="SFM81872.1"/>
    <property type="molecule type" value="Genomic_DNA"/>
</dbReference>
<evidence type="ECO:0000256" key="2">
    <source>
        <dbReference type="SAM" id="Phobius"/>
    </source>
</evidence>
<protein>
    <recommendedName>
        <fullName evidence="5">PH domain-containing protein</fullName>
    </recommendedName>
</protein>
<feature type="compositionally biased region" description="Basic and acidic residues" evidence="1">
    <location>
        <begin position="1"/>
        <end position="22"/>
    </location>
</feature>
<name>A0A1I4TYR2_PSUAM</name>
<dbReference type="AlphaFoldDB" id="A0A1I4TYR2"/>
<keyword evidence="2" id="KW-0472">Membrane</keyword>
<evidence type="ECO:0000313" key="3">
    <source>
        <dbReference type="EMBL" id="SFM81872.1"/>
    </source>
</evidence>
<keyword evidence="2" id="KW-0812">Transmembrane</keyword>
<proteinExistence type="predicted"/>
<gene>
    <name evidence="3" type="ORF">SAMN05216207_100384</name>
</gene>
<keyword evidence="4" id="KW-1185">Reference proteome</keyword>
<dbReference type="Proteomes" id="UP000199614">
    <property type="component" value="Unassembled WGS sequence"/>
</dbReference>
<feature type="transmembrane region" description="Helical" evidence="2">
    <location>
        <begin position="43"/>
        <end position="60"/>
    </location>
</feature>
<organism evidence="3 4">
    <name type="scientific">Pseudonocardia ammonioxydans</name>
    <dbReference type="NCBI Taxonomy" id="260086"/>
    <lineage>
        <taxon>Bacteria</taxon>
        <taxon>Bacillati</taxon>
        <taxon>Actinomycetota</taxon>
        <taxon>Actinomycetes</taxon>
        <taxon>Pseudonocardiales</taxon>
        <taxon>Pseudonocardiaceae</taxon>
        <taxon>Pseudonocardia</taxon>
    </lineage>
</organism>
<reference evidence="3 4" key="1">
    <citation type="submission" date="2016-10" db="EMBL/GenBank/DDBJ databases">
        <authorList>
            <person name="de Groot N.N."/>
        </authorList>
    </citation>
    <scope>NUCLEOTIDE SEQUENCE [LARGE SCALE GENOMIC DNA]</scope>
    <source>
        <strain evidence="3 4">CGMCC 4.1877</strain>
    </source>
</reference>
<feature type="transmembrane region" description="Helical" evidence="2">
    <location>
        <begin position="66"/>
        <end position="84"/>
    </location>
</feature>
<evidence type="ECO:0008006" key="5">
    <source>
        <dbReference type="Google" id="ProtNLM"/>
    </source>
</evidence>
<accession>A0A1I4TYR2</accession>
<sequence>MGNRPDKTAPAGEDRTEEDRAVADAGGPTAPPTWSRTVVSRRLLGAGTAAAVGAVVVAALHAAGGGGSVLVAVVLAAVACWLLAQSRSRVVVADDEVRVEQALLGRRLVGVALADVTAARAGELDPARFALGGYGVVRTPAGDGFRATRGGECLELDLTDGRWFVVTVGDAAGAASAVTARLGAPADGDAPD</sequence>
<evidence type="ECO:0000256" key="1">
    <source>
        <dbReference type="SAM" id="MobiDB-lite"/>
    </source>
</evidence>
<keyword evidence="2" id="KW-1133">Transmembrane helix</keyword>
<feature type="region of interest" description="Disordered" evidence="1">
    <location>
        <begin position="1"/>
        <end position="34"/>
    </location>
</feature>